<dbReference type="OrthoDB" id="1664281at2"/>
<accession>A0A510JA74</accession>
<evidence type="ECO:0000313" key="2">
    <source>
        <dbReference type="Proteomes" id="UP000321606"/>
    </source>
</evidence>
<reference evidence="1 2" key="1">
    <citation type="submission" date="2019-07" db="EMBL/GenBank/DDBJ databases">
        <title>Complete Genome Sequence of Leptotrichia goodfellowii Strain JCM 16774.</title>
        <authorList>
            <person name="Watanabe S."/>
            <person name="Cui L."/>
        </authorList>
    </citation>
    <scope>NUCLEOTIDE SEQUENCE [LARGE SCALE GENOMIC DNA]</scope>
    <source>
        <strain evidence="1 2">JCM16774</strain>
    </source>
</reference>
<gene>
    <name evidence="1" type="ORF">JCM16774_0208</name>
</gene>
<dbReference type="EMBL" id="AP019822">
    <property type="protein sequence ID" value="BBM35301.1"/>
    <property type="molecule type" value="Genomic_DNA"/>
</dbReference>
<dbReference type="KEGG" id="lgo:JCM16774_0208"/>
<dbReference type="AlphaFoldDB" id="A0A510JA74"/>
<dbReference type="RefSeq" id="WP_026736913.1">
    <property type="nucleotide sequence ID" value="NZ_AP019822.1"/>
</dbReference>
<name>A0A510JA74_9FUSO</name>
<organism evidence="1 2">
    <name type="scientific">Pseudoleptotrichia goodfellowii</name>
    <dbReference type="NCBI Taxonomy" id="157692"/>
    <lineage>
        <taxon>Bacteria</taxon>
        <taxon>Fusobacteriati</taxon>
        <taxon>Fusobacteriota</taxon>
        <taxon>Fusobacteriia</taxon>
        <taxon>Fusobacteriales</taxon>
        <taxon>Leptotrichiaceae</taxon>
        <taxon>Pseudoleptotrichia</taxon>
    </lineage>
</organism>
<dbReference type="STRING" id="714315.GCA_000516535_00223"/>
<sequence length="243" mass="28880">MSKRRREGYEYIWCPKVDISNVIFLIKENASPYLEINSDFINEDFQGENNIIEVNPYIRFNHIFSDFLYTFKNIEEKKGYSDLINKKFKNNLEHNALAYLRELDFVTGTTVADIYCEYILKDIEKGKFGRNILKYFRRMSEEDRKIAVLLIYNNISTKIENRKSFELGIKYFFPDSIIYMDKFEDNKIIVYINYKKDKINTAKIRVLESLFLPFGTTLKCYWGHHFGVIGVNDTMKIGEVSVF</sequence>
<proteinExistence type="predicted"/>
<protein>
    <submittedName>
        <fullName evidence="1">Uncharacterized protein</fullName>
    </submittedName>
</protein>
<dbReference type="Proteomes" id="UP000321606">
    <property type="component" value="Chromosome"/>
</dbReference>
<evidence type="ECO:0000313" key="1">
    <source>
        <dbReference type="EMBL" id="BBM35301.1"/>
    </source>
</evidence>